<feature type="transmembrane region" description="Helical" evidence="8">
    <location>
        <begin position="277"/>
        <end position="302"/>
    </location>
</feature>
<comment type="similarity">
    <text evidence="2">Belongs to the major facilitator superfamily. EmrB family.</text>
</comment>
<keyword evidence="3" id="KW-0813">Transport</keyword>
<keyword evidence="7 8" id="KW-0472">Membrane</keyword>
<dbReference type="Gene3D" id="1.20.1250.20">
    <property type="entry name" value="MFS general substrate transporter like domains"/>
    <property type="match status" value="1"/>
</dbReference>
<dbReference type="GO" id="GO:0005886">
    <property type="term" value="C:plasma membrane"/>
    <property type="evidence" value="ECO:0007669"/>
    <property type="project" value="UniProtKB-SubCell"/>
</dbReference>
<gene>
    <name evidence="10" type="ORF">SLNSH_06770</name>
</gene>
<comment type="caution">
    <text evidence="10">The sequence shown here is derived from an EMBL/GenBank/DDBJ whole genome shotgun (WGS) entry which is preliminary data.</text>
</comment>
<dbReference type="Proteomes" id="UP000239772">
    <property type="component" value="Unassembled WGS sequence"/>
</dbReference>
<feature type="transmembrane region" description="Helical" evidence="8">
    <location>
        <begin position="233"/>
        <end position="256"/>
    </location>
</feature>
<dbReference type="PANTHER" id="PTHR42718:SF9">
    <property type="entry name" value="MAJOR FACILITATOR SUPERFAMILY MULTIDRUG TRANSPORTER MFSC"/>
    <property type="match status" value="1"/>
</dbReference>
<evidence type="ECO:0000256" key="5">
    <source>
        <dbReference type="ARBA" id="ARBA00022692"/>
    </source>
</evidence>
<feature type="transmembrane region" description="Helical" evidence="8">
    <location>
        <begin position="175"/>
        <end position="196"/>
    </location>
</feature>
<dbReference type="EMBL" id="PVZS01000006">
    <property type="protein sequence ID" value="PSC05677.1"/>
    <property type="molecule type" value="Genomic_DNA"/>
</dbReference>
<proteinExistence type="inferred from homology"/>
<feature type="transmembrane region" description="Helical" evidence="8">
    <location>
        <begin position="314"/>
        <end position="335"/>
    </location>
</feature>
<comment type="subcellular location">
    <subcellularLocation>
        <location evidence="1">Cell membrane</location>
        <topology evidence="1">Multi-pass membrane protein</topology>
    </subcellularLocation>
</comment>
<evidence type="ECO:0000313" key="10">
    <source>
        <dbReference type="EMBL" id="PSC05677.1"/>
    </source>
</evidence>
<evidence type="ECO:0000256" key="7">
    <source>
        <dbReference type="ARBA" id="ARBA00023136"/>
    </source>
</evidence>
<feature type="transmembrane region" description="Helical" evidence="8">
    <location>
        <begin position="21"/>
        <end position="41"/>
    </location>
</feature>
<evidence type="ECO:0000256" key="2">
    <source>
        <dbReference type="ARBA" id="ARBA00008537"/>
    </source>
</evidence>
<dbReference type="GO" id="GO:0022857">
    <property type="term" value="F:transmembrane transporter activity"/>
    <property type="evidence" value="ECO:0007669"/>
    <property type="project" value="InterPro"/>
</dbReference>
<keyword evidence="5 8" id="KW-0812">Transmembrane</keyword>
<keyword evidence="11" id="KW-1185">Reference proteome</keyword>
<name>A0A2T1HVK3_9HYPH</name>
<protein>
    <submittedName>
        <fullName evidence="10">EmrB/QacA family drug resistance transporter</fullName>
    </submittedName>
</protein>
<feature type="transmembrane region" description="Helical" evidence="8">
    <location>
        <begin position="148"/>
        <end position="169"/>
    </location>
</feature>
<sequence length="522" mass="56411">MSAAAASLQAAPAHEGGARRMLLTVCVMMATIMQALDTTIANVALPYMQGGLGTTQDQVNWVLTSYIVAAAIMTSPLGWMSARFGRKRLFIVCTAGFTLASMLCGAAQTIEQMVLFRLLQGVFGAALVPLSQSVMLDAYPVEQRGSAMAIWGMGVMLGPIMGPTLGGWLTETYSWRWVFFVNLPFGVLTVLGLSAIMEETKTNKSLTFDWLGFIALSVGIGSLQLMLDRGEQVGWFDSSEIVAELAIAIAGFYFFLSHAFTTPRPFIPIHIFRDRNFAVGVVFMFIVGIILLATMALVTPFIQNVLGYPVLTSGLLLGTRGIGTLIAMMVVGRLLRFVDARILVFLGLAASTWALWAMIGFSPNTSATHINVVNIVQGLGLGFVFVPLNTVAFATLPAELRTDGTALWTLIRNIGSSIGISIVIAELTSKTTQFHSQLVEHVTPFNDALNMPDVKSVMDWTSDAGRAMLDAIVTQQAAVIAYSNDFKLMMFISLSAFPLLLLIKKSARPQGKPDPSEAHVME</sequence>
<feature type="transmembrane region" description="Helical" evidence="8">
    <location>
        <begin position="114"/>
        <end position="136"/>
    </location>
</feature>
<feature type="transmembrane region" description="Helical" evidence="8">
    <location>
        <begin position="342"/>
        <end position="363"/>
    </location>
</feature>
<evidence type="ECO:0000256" key="8">
    <source>
        <dbReference type="SAM" id="Phobius"/>
    </source>
</evidence>
<evidence type="ECO:0000259" key="9">
    <source>
        <dbReference type="PROSITE" id="PS50850"/>
    </source>
</evidence>
<dbReference type="InterPro" id="IPR011701">
    <property type="entry name" value="MFS"/>
</dbReference>
<dbReference type="PRINTS" id="PR01036">
    <property type="entry name" value="TCRTETB"/>
</dbReference>
<dbReference type="OrthoDB" id="9812221at2"/>
<evidence type="ECO:0000256" key="1">
    <source>
        <dbReference type="ARBA" id="ARBA00004651"/>
    </source>
</evidence>
<feature type="transmembrane region" description="Helical" evidence="8">
    <location>
        <begin position="208"/>
        <end position="227"/>
    </location>
</feature>
<feature type="domain" description="Major facilitator superfamily (MFS) profile" evidence="9">
    <location>
        <begin position="23"/>
        <end position="508"/>
    </location>
</feature>
<dbReference type="InterPro" id="IPR004638">
    <property type="entry name" value="EmrB-like"/>
</dbReference>
<dbReference type="AlphaFoldDB" id="A0A2T1HVK3"/>
<dbReference type="SUPFAM" id="SSF103473">
    <property type="entry name" value="MFS general substrate transporter"/>
    <property type="match status" value="1"/>
</dbReference>
<dbReference type="PROSITE" id="PS50850">
    <property type="entry name" value="MFS"/>
    <property type="match status" value="1"/>
</dbReference>
<evidence type="ECO:0000256" key="6">
    <source>
        <dbReference type="ARBA" id="ARBA00022989"/>
    </source>
</evidence>
<feature type="transmembrane region" description="Helical" evidence="8">
    <location>
        <begin position="375"/>
        <end position="394"/>
    </location>
</feature>
<dbReference type="InterPro" id="IPR020846">
    <property type="entry name" value="MFS_dom"/>
</dbReference>
<dbReference type="CDD" id="cd17503">
    <property type="entry name" value="MFS_LmrB_MDR_like"/>
    <property type="match status" value="1"/>
</dbReference>
<dbReference type="PANTHER" id="PTHR42718">
    <property type="entry name" value="MAJOR FACILITATOR SUPERFAMILY MULTIDRUG TRANSPORTER MFSC"/>
    <property type="match status" value="1"/>
</dbReference>
<organism evidence="10 11">
    <name type="scientific">Alsobacter soli</name>
    <dbReference type="NCBI Taxonomy" id="2109933"/>
    <lineage>
        <taxon>Bacteria</taxon>
        <taxon>Pseudomonadati</taxon>
        <taxon>Pseudomonadota</taxon>
        <taxon>Alphaproteobacteria</taxon>
        <taxon>Hyphomicrobiales</taxon>
        <taxon>Alsobacteraceae</taxon>
        <taxon>Alsobacter</taxon>
    </lineage>
</organism>
<feature type="transmembrane region" description="Helical" evidence="8">
    <location>
        <begin position="61"/>
        <end position="82"/>
    </location>
</feature>
<dbReference type="Pfam" id="PF07690">
    <property type="entry name" value="MFS_1"/>
    <property type="match status" value="1"/>
</dbReference>
<dbReference type="InterPro" id="IPR036259">
    <property type="entry name" value="MFS_trans_sf"/>
</dbReference>
<accession>A0A2T1HVK3</accession>
<evidence type="ECO:0000256" key="3">
    <source>
        <dbReference type="ARBA" id="ARBA00022448"/>
    </source>
</evidence>
<feature type="transmembrane region" description="Helical" evidence="8">
    <location>
        <begin position="89"/>
        <end position="108"/>
    </location>
</feature>
<keyword evidence="4" id="KW-1003">Cell membrane</keyword>
<reference evidence="11" key="1">
    <citation type="submission" date="2018-03" db="EMBL/GenBank/DDBJ databases">
        <authorList>
            <person name="Sun L."/>
            <person name="Liu H."/>
            <person name="Chen W."/>
            <person name="Huang K."/>
            <person name="Liu W."/>
            <person name="Gao X."/>
        </authorList>
    </citation>
    <scope>NUCLEOTIDE SEQUENCE [LARGE SCALE GENOMIC DNA]</scope>
    <source>
        <strain evidence="11">SH9</strain>
    </source>
</reference>
<evidence type="ECO:0000313" key="11">
    <source>
        <dbReference type="Proteomes" id="UP000239772"/>
    </source>
</evidence>
<evidence type="ECO:0000256" key="4">
    <source>
        <dbReference type="ARBA" id="ARBA00022475"/>
    </source>
</evidence>
<dbReference type="Gene3D" id="1.20.1720.10">
    <property type="entry name" value="Multidrug resistance protein D"/>
    <property type="match status" value="1"/>
</dbReference>
<dbReference type="RefSeq" id="WP_106335920.1">
    <property type="nucleotide sequence ID" value="NZ_PVZS01000006.1"/>
</dbReference>
<dbReference type="NCBIfam" id="TIGR00711">
    <property type="entry name" value="efflux_EmrB"/>
    <property type="match status" value="1"/>
</dbReference>
<keyword evidence="6 8" id="KW-1133">Transmembrane helix</keyword>